<dbReference type="OrthoDB" id="283343at2"/>
<feature type="transmembrane region" description="Helical" evidence="1">
    <location>
        <begin position="51"/>
        <end position="75"/>
    </location>
</feature>
<evidence type="ECO:0000256" key="1">
    <source>
        <dbReference type="SAM" id="Phobius"/>
    </source>
</evidence>
<gene>
    <name evidence="2" type="ORF">BSF38_03606</name>
</gene>
<protein>
    <submittedName>
        <fullName evidence="2">Uncharacterized protein</fullName>
    </submittedName>
</protein>
<organism evidence="2 3">
    <name type="scientific">Paludisphaera borealis</name>
    <dbReference type="NCBI Taxonomy" id="1387353"/>
    <lineage>
        <taxon>Bacteria</taxon>
        <taxon>Pseudomonadati</taxon>
        <taxon>Planctomycetota</taxon>
        <taxon>Planctomycetia</taxon>
        <taxon>Isosphaerales</taxon>
        <taxon>Isosphaeraceae</taxon>
        <taxon>Paludisphaera</taxon>
    </lineage>
</organism>
<dbReference type="STRING" id="1387353.BSF38_03606"/>
<dbReference type="RefSeq" id="WP_076347887.1">
    <property type="nucleotide sequence ID" value="NZ_CP019082.1"/>
</dbReference>
<dbReference type="Proteomes" id="UP000186309">
    <property type="component" value="Chromosome"/>
</dbReference>
<accession>A0A1U7CT04</accession>
<keyword evidence="1" id="KW-1133">Transmembrane helix</keyword>
<dbReference type="AlphaFoldDB" id="A0A1U7CT04"/>
<feature type="transmembrane region" description="Helical" evidence="1">
    <location>
        <begin position="144"/>
        <end position="161"/>
    </location>
</feature>
<proteinExistence type="predicted"/>
<dbReference type="KEGG" id="pbor:BSF38_03606"/>
<evidence type="ECO:0000313" key="3">
    <source>
        <dbReference type="Proteomes" id="UP000186309"/>
    </source>
</evidence>
<dbReference type="EMBL" id="CP019082">
    <property type="protein sequence ID" value="APW62074.1"/>
    <property type="molecule type" value="Genomic_DNA"/>
</dbReference>
<evidence type="ECO:0000313" key="2">
    <source>
        <dbReference type="EMBL" id="APW62074.1"/>
    </source>
</evidence>
<keyword evidence="1" id="KW-0812">Transmembrane</keyword>
<feature type="transmembrane region" description="Helical" evidence="1">
    <location>
        <begin position="20"/>
        <end position="39"/>
    </location>
</feature>
<sequence>MSIANDPEAVQKVTRTSQIIVGAMTMGVIVFLALVFFIGEIAKPPGGNQELLGVPIMTLMATVMGAVCLAASFFVPKLVVDGGLRGLAKSGASPTTKPGSKQVDPAVEAAQLMPLFQTQLIIGSALAEGPAFFASLAFMMEHHYLALGVAGVMLAALIARFPTTDSVNGWLDENLGRLEQKRRDEI</sequence>
<keyword evidence="1" id="KW-0472">Membrane</keyword>
<name>A0A1U7CT04_9BACT</name>
<keyword evidence="3" id="KW-1185">Reference proteome</keyword>
<reference evidence="3" key="1">
    <citation type="submission" date="2016-12" db="EMBL/GenBank/DDBJ databases">
        <title>Comparative genomics of four Isosphaeraceae planctomycetes: a common pool of plasmids and glycoside hydrolase genes.</title>
        <authorList>
            <person name="Ivanova A."/>
        </authorList>
    </citation>
    <scope>NUCLEOTIDE SEQUENCE [LARGE SCALE GENOMIC DNA]</scope>
    <source>
        <strain evidence="3">PX4</strain>
    </source>
</reference>